<protein>
    <submittedName>
        <fullName evidence="4">Thrombospondin type 3 repeat-containing protein</fullName>
    </submittedName>
</protein>
<evidence type="ECO:0000313" key="4">
    <source>
        <dbReference type="EMBL" id="MEA5138621.1"/>
    </source>
</evidence>
<feature type="signal peptide" evidence="3">
    <location>
        <begin position="1"/>
        <end position="19"/>
    </location>
</feature>
<gene>
    <name evidence="4" type="ORF">VB248_05745</name>
</gene>
<name>A0ABU5Q712_9BACT</name>
<dbReference type="Pfam" id="PF02412">
    <property type="entry name" value="TSP_3"/>
    <property type="match status" value="1"/>
</dbReference>
<dbReference type="InterPro" id="IPR003367">
    <property type="entry name" value="Thrombospondin_3-like_rpt"/>
</dbReference>
<organism evidence="4 5">
    <name type="scientific">Arcicella rigui</name>
    <dbReference type="NCBI Taxonomy" id="797020"/>
    <lineage>
        <taxon>Bacteria</taxon>
        <taxon>Pseudomonadati</taxon>
        <taxon>Bacteroidota</taxon>
        <taxon>Cytophagia</taxon>
        <taxon>Cytophagales</taxon>
        <taxon>Flectobacillaceae</taxon>
        <taxon>Arcicella</taxon>
    </lineage>
</organism>
<feature type="compositionally biased region" description="Basic and acidic residues" evidence="2">
    <location>
        <begin position="511"/>
        <end position="541"/>
    </location>
</feature>
<reference evidence="4 5" key="1">
    <citation type="submission" date="2023-12" db="EMBL/GenBank/DDBJ databases">
        <title>Novel species of the genus Arcicella isolated from rivers.</title>
        <authorList>
            <person name="Lu H."/>
        </authorList>
    </citation>
    <scope>NUCLEOTIDE SEQUENCE [LARGE SCALE GENOMIC DNA]</scope>
    <source>
        <strain evidence="4 5">KCTC 23307</strain>
    </source>
</reference>
<evidence type="ECO:0000256" key="3">
    <source>
        <dbReference type="SAM" id="SignalP"/>
    </source>
</evidence>
<dbReference type="RefSeq" id="WP_323295788.1">
    <property type="nucleotide sequence ID" value="NZ_JAYFUM010000006.1"/>
</dbReference>
<evidence type="ECO:0000256" key="1">
    <source>
        <dbReference type="ARBA" id="ARBA00022729"/>
    </source>
</evidence>
<dbReference type="Gene3D" id="4.10.1080.10">
    <property type="entry name" value="TSP type-3 repeat"/>
    <property type="match status" value="1"/>
</dbReference>
<sequence length="541" mass="60165">MKKLLLTLFIVISNLTLKAQDSGIWQINNNAGVREAQLNPSSIADSRLGWQLHLLSGFWLGTDQSLNTTQSPNTDLFLQDFNGKSYGTSFSDISSLGLMIQLPNNHAFFFGSRLRAWQNDNPLLRSIFNNVQDSTIFGNNFQNQTFNATSLRDFSFGYALPIYTQNQHSIKAGVAVKFYKTFENQTHIFNADSTKIEYQGYRINPDNNFNSQDLYKNLGGDGTGFDLGITYEFRPDYQHYTYKMDGKNRSDVTTNKYRVRVAMSLLDLGGYRFAKTKILSSGEMDKAILNGGYLVGSNFDNKLQTNFTPVTANDTLQLEQAKLPSTFVLNIDTYLGKTWYFNALYRNSAKSTYAQPTTLSFGIRTETTNGSFGVPLTYNVDAKKWAAGIHFRLGSLFFGTEGINFLFDQSSGAKPTFYAGISISGRAKKIKDMDKDGVSDMRDKCIKEAGLFEFDGCPDRDNDGIPDKDDACPDKPGTKKTGGCPDRDGDGIEDDSDRCPDEKGLPINRGCPDRDNDGVIDSKDACPDVPGPKENKGCPVK</sequence>
<evidence type="ECO:0000256" key="2">
    <source>
        <dbReference type="SAM" id="MobiDB-lite"/>
    </source>
</evidence>
<feature type="chain" id="PRO_5045726081" evidence="3">
    <location>
        <begin position="20"/>
        <end position="541"/>
    </location>
</feature>
<dbReference type="SUPFAM" id="SSF103647">
    <property type="entry name" value="TSP type-3 repeat"/>
    <property type="match status" value="1"/>
</dbReference>
<dbReference type="Proteomes" id="UP001302949">
    <property type="component" value="Unassembled WGS sequence"/>
</dbReference>
<dbReference type="EMBL" id="JAYFUM010000006">
    <property type="protein sequence ID" value="MEA5138621.1"/>
    <property type="molecule type" value="Genomic_DNA"/>
</dbReference>
<dbReference type="InterPro" id="IPR028974">
    <property type="entry name" value="TSP_type-3_rpt"/>
</dbReference>
<feature type="region of interest" description="Disordered" evidence="2">
    <location>
        <begin position="457"/>
        <end position="541"/>
    </location>
</feature>
<comment type="caution">
    <text evidence="4">The sequence shown here is derived from an EMBL/GenBank/DDBJ whole genome shotgun (WGS) entry which is preliminary data.</text>
</comment>
<accession>A0ABU5Q712</accession>
<feature type="compositionally biased region" description="Basic and acidic residues" evidence="2">
    <location>
        <begin position="457"/>
        <end position="477"/>
    </location>
</feature>
<keyword evidence="1 3" id="KW-0732">Signal</keyword>
<proteinExistence type="predicted"/>
<keyword evidence="5" id="KW-1185">Reference proteome</keyword>
<evidence type="ECO:0000313" key="5">
    <source>
        <dbReference type="Proteomes" id="UP001302949"/>
    </source>
</evidence>